<dbReference type="GO" id="GO:0005886">
    <property type="term" value="C:plasma membrane"/>
    <property type="evidence" value="ECO:0007669"/>
    <property type="project" value="TreeGrafter"/>
</dbReference>
<dbReference type="RefSeq" id="WP_079735353.1">
    <property type="nucleotide sequence ID" value="NZ_LT670848.1"/>
</dbReference>
<evidence type="ECO:0000313" key="6">
    <source>
        <dbReference type="Proteomes" id="UP000190235"/>
    </source>
</evidence>
<dbReference type="Gene3D" id="2.40.30.170">
    <property type="match status" value="1"/>
</dbReference>
<dbReference type="AlphaFoldDB" id="A0A1M7M6H1"/>
<comment type="similarity">
    <text evidence="1">Belongs to the membrane fusion protein (MFP) (TC 8.A.1) family.</text>
</comment>
<dbReference type="GO" id="GO:0022857">
    <property type="term" value="F:transmembrane transporter activity"/>
    <property type="evidence" value="ECO:0007669"/>
    <property type="project" value="InterPro"/>
</dbReference>
<sequence length="377" mass="40988">MKKIIYFSLFISAAIFTSCSNGKEEQQAQAAAQAQGPQPYPVLAVQTKTVTGYTSYPTSIEGVVNSEVRAKVSGYITDVLVDAGEKVKKGQRLFKLETESLSGDAEAAQANVNVARVEVEKLKPLVEKDIISEVQLETAKAQLSQAQANYNSITANIDYANIKSPVDGYVGNINFRNGALVSPGDPTPLTTVSQTDEVYAFFSMNEKDYMNFLQETSGSSIEEKIANFPEVSLILANGKEYKEKGEIQTISGQIDPSTGTVTFRAKFPNPNQLLSNGNSGKVRIPQIYEDVIVVPEISSFEQQGRTYVYKVQGDSMAVSTPITETSRVNNLIVVDSGLEKGDKIVAQGVAKLRNNTPIKPQEIPFDSIANSINTVFK</sequence>
<evidence type="ECO:0000313" key="5">
    <source>
        <dbReference type="EMBL" id="SHM86233.1"/>
    </source>
</evidence>
<dbReference type="NCBIfam" id="TIGR01730">
    <property type="entry name" value="RND_mfp"/>
    <property type="match status" value="1"/>
</dbReference>
<reference evidence="6" key="1">
    <citation type="submission" date="2016-11" db="EMBL/GenBank/DDBJ databases">
        <authorList>
            <person name="Varghese N."/>
            <person name="Submissions S."/>
        </authorList>
    </citation>
    <scope>NUCLEOTIDE SEQUENCE [LARGE SCALE GENOMIC DNA]</scope>
    <source>
        <strain evidence="6">ACAM 48</strain>
    </source>
</reference>
<dbReference type="Proteomes" id="UP000190235">
    <property type="component" value="Chromosome I"/>
</dbReference>
<gene>
    <name evidence="5" type="ORF">SAMN05878281_2304</name>
</gene>
<dbReference type="InterPro" id="IPR058624">
    <property type="entry name" value="MdtA-like_HH"/>
</dbReference>
<dbReference type="GO" id="GO:0046677">
    <property type="term" value="P:response to antibiotic"/>
    <property type="evidence" value="ECO:0007669"/>
    <property type="project" value="TreeGrafter"/>
</dbReference>
<keyword evidence="6" id="KW-1185">Reference proteome</keyword>
<dbReference type="SUPFAM" id="SSF111369">
    <property type="entry name" value="HlyD-like secretion proteins"/>
    <property type="match status" value="1"/>
</dbReference>
<dbReference type="Gene3D" id="2.40.50.100">
    <property type="match status" value="1"/>
</dbReference>
<evidence type="ECO:0000259" key="2">
    <source>
        <dbReference type="Pfam" id="PF25876"/>
    </source>
</evidence>
<dbReference type="InterPro" id="IPR058626">
    <property type="entry name" value="MdtA-like_b-barrel"/>
</dbReference>
<proteinExistence type="inferred from homology"/>
<dbReference type="PROSITE" id="PS51257">
    <property type="entry name" value="PROKAR_LIPOPROTEIN"/>
    <property type="match status" value="1"/>
</dbReference>
<dbReference type="Pfam" id="PF25876">
    <property type="entry name" value="HH_MFP_RND"/>
    <property type="match status" value="1"/>
</dbReference>
<dbReference type="InterPro" id="IPR058625">
    <property type="entry name" value="MdtA-like_BSH"/>
</dbReference>
<dbReference type="Gene3D" id="2.40.420.20">
    <property type="match status" value="1"/>
</dbReference>
<evidence type="ECO:0000256" key="1">
    <source>
        <dbReference type="ARBA" id="ARBA00009477"/>
    </source>
</evidence>
<dbReference type="PANTHER" id="PTHR30158:SF23">
    <property type="entry name" value="MULTIDRUG RESISTANCE PROTEIN MEXA"/>
    <property type="match status" value="1"/>
</dbReference>
<dbReference type="Pfam" id="PF25944">
    <property type="entry name" value="Beta-barrel_RND"/>
    <property type="match status" value="1"/>
</dbReference>
<dbReference type="PANTHER" id="PTHR30158">
    <property type="entry name" value="ACRA/E-RELATED COMPONENT OF DRUG EFFLUX TRANSPORTER"/>
    <property type="match status" value="1"/>
</dbReference>
<accession>A0A1M7M6H1</accession>
<feature type="domain" description="Multidrug resistance protein MdtA-like barrel-sandwich hybrid" evidence="3">
    <location>
        <begin position="67"/>
        <end position="192"/>
    </location>
</feature>
<feature type="domain" description="Multidrug resistance protein MdtA-like alpha-helical hairpin" evidence="2">
    <location>
        <begin position="99"/>
        <end position="162"/>
    </location>
</feature>
<evidence type="ECO:0000259" key="3">
    <source>
        <dbReference type="Pfam" id="PF25917"/>
    </source>
</evidence>
<dbReference type="EMBL" id="LT670848">
    <property type="protein sequence ID" value="SHM86233.1"/>
    <property type="molecule type" value="Genomic_DNA"/>
</dbReference>
<dbReference type="OrthoDB" id="9801814at2"/>
<feature type="domain" description="Multidrug resistance protein MdtA-like beta-barrel" evidence="4">
    <location>
        <begin position="199"/>
        <end position="284"/>
    </location>
</feature>
<name>A0A1M7M6H1_9FLAO</name>
<organism evidence="5 6">
    <name type="scientific">Salegentibacter salegens</name>
    <dbReference type="NCBI Taxonomy" id="143223"/>
    <lineage>
        <taxon>Bacteria</taxon>
        <taxon>Pseudomonadati</taxon>
        <taxon>Bacteroidota</taxon>
        <taxon>Flavobacteriia</taxon>
        <taxon>Flavobacteriales</taxon>
        <taxon>Flavobacteriaceae</taxon>
        <taxon>Salegentibacter</taxon>
    </lineage>
</organism>
<dbReference type="InterPro" id="IPR006143">
    <property type="entry name" value="RND_pump_MFP"/>
</dbReference>
<evidence type="ECO:0000259" key="4">
    <source>
        <dbReference type="Pfam" id="PF25944"/>
    </source>
</evidence>
<dbReference type="Gene3D" id="1.10.287.470">
    <property type="entry name" value="Helix hairpin bin"/>
    <property type="match status" value="1"/>
</dbReference>
<dbReference type="STRING" id="143223.SAMN05878281_2304"/>
<dbReference type="Pfam" id="PF25917">
    <property type="entry name" value="BSH_RND"/>
    <property type="match status" value="1"/>
</dbReference>
<dbReference type="GO" id="GO:0030313">
    <property type="term" value="C:cell envelope"/>
    <property type="evidence" value="ECO:0007669"/>
    <property type="project" value="UniProtKB-SubCell"/>
</dbReference>
<protein>
    <submittedName>
        <fullName evidence="5">Membrane fusion protein, multidrug efflux system</fullName>
    </submittedName>
</protein>